<name>A0A0A2SUG5_9GAMM</name>
<evidence type="ECO:0000256" key="3">
    <source>
        <dbReference type="ARBA" id="ARBA00023002"/>
    </source>
</evidence>
<dbReference type="Pfam" id="PF05118">
    <property type="entry name" value="Asp_Arg_Hydrox"/>
    <property type="match status" value="1"/>
</dbReference>
<dbReference type="PANTHER" id="PTHR46332">
    <property type="entry name" value="ASPARTATE BETA-HYDROXYLASE DOMAIN-CONTAINING PROTEIN 2"/>
    <property type="match status" value="1"/>
</dbReference>
<dbReference type="InterPro" id="IPR027443">
    <property type="entry name" value="IPNS-like_sf"/>
</dbReference>
<evidence type="ECO:0000313" key="6">
    <source>
        <dbReference type="Proteomes" id="UP000054422"/>
    </source>
</evidence>
<keyword evidence="6" id="KW-1185">Reference proteome</keyword>
<dbReference type="PANTHER" id="PTHR46332:SF5">
    <property type="entry name" value="ASPARTATE BETA-HYDROXYLASE DOMAIN CONTAINING 2"/>
    <property type="match status" value="1"/>
</dbReference>
<dbReference type="Gene3D" id="2.60.120.330">
    <property type="entry name" value="B-lactam Antibiotic, Isopenicillin N Synthase, Chain"/>
    <property type="match status" value="1"/>
</dbReference>
<evidence type="ECO:0000256" key="1">
    <source>
        <dbReference type="ARBA" id="ARBA00007730"/>
    </source>
</evidence>
<proteinExistence type="inferred from homology"/>
<dbReference type="OrthoDB" id="21665at2"/>
<evidence type="ECO:0000259" key="4">
    <source>
        <dbReference type="Pfam" id="PF05118"/>
    </source>
</evidence>
<feature type="domain" description="Aspartyl/asparaginy/proline hydroxylase" evidence="4">
    <location>
        <begin position="42"/>
        <end position="198"/>
    </location>
</feature>
<dbReference type="GO" id="GO:0051213">
    <property type="term" value="F:dioxygenase activity"/>
    <property type="evidence" value="ECO:0007669"/>
    <property type="project" value="UniProtKB-KW"/>
</dbReference>
<keyword evidence="2 5" id="KW-0223">Dioxygenase</keyword>
<dbReference type="EMBL" id="JNCF01000019">
    <property type="protein sequence ID" value="KGP63356.1"/>
    <property type="molecule type" value="Genomic_DNA"/>
</dbReference>
<reference evidence="5 6" key="1">
    <citation type="submission" date="2014-05" db="EMBL/GenBank/DDBJ databases">
        <authorList>
            <person name="Rizzardi K."/>
            <person name="Winiecka-Krusnell J."/>
            <person name="Ramliden M."/>
            <person name="Alm E."/>
            <person name="Andersson S."/>
            <person name="Byfors S."/>
        </authorList>
    </citation>
    <scope>NUCLEOTIDE SEQUENCE [LARGE SCALE GENOMIC DNA]</scope>
    <source>
        <strain evidence="5 6">LEGN</strain>
    </source>
</reference>
<evidence type="ECO:0000313" key="5">
    <source>
        <dbReference type="EMBL" id="KGP63356.1"/>
    </source>
</evidence>
<dbReference type="InterPro" id="IPR051821">
    <property type="entry name" value="Asp/Asn_beta-hydroxylase"/>
</dbReference>
<evidence type="ECO:0000256" key="2">
    <source>
        <dbReference type="ARBA" id="ARBA00022964"/>
    </source>
</evidence>
<sequence length="239" mass="28222">MVDYHYFKNKLNRFYEPYVGYNQRPVFFDIDQTFPALNQITHHFSDIKKEFENVQANVKELPRYHDIDPGEEAISNTTEKNWNVFMLYLLGYQLKEARLLCPTLCHLLEGIPHLIQAFFSILEPGKSIPLHEGPYIGYLRYHLGIHVPQNNPPQIFVNNQPYTWREGEAVLFDDSWPHEVRNTSDDYRVVLIIDVLRPMPFLPKLVNQFVTYVIARYFYGRKVMKRALQYGGEIKPLAL</sequence>
<gene>
    <name evidence="5" type="ORF">EP47_10875</name>
</gene>
<organism evidence="5 6">
    <name type="scientific">Legionella norrlandica</name>
    <dbReference type="NCBI Taxonomy" id="1498499"/>
    <lineage>
        <taxon>Bacteria</taxon>
        <taxon>Pseudomonadati</taxon>
        <taxon>Pseudomonadota</taxon>
        <taxon>Gammaproteobacteria</taxon>
        <taxon>Legionellales</taxon>
        <taxon>Legionellaceae</taxon>
        <taxon>Legionella</taxon>
    </lineage>
</organism>
<keyword evidence="3" id="KW-0560">Oxidoreductase</keyword>
<dbReference type="InterPro" id="IPR007803">
    <property type="entry name" value="Asp/Arg/Pro-Hydrxlase"/>
</dbReference>
<accession>A0A0A2SUG5</accession>
<protein>
    <submittedName>
        <fullName evidence="5">Peptide-aspartate beta-dioxygenase</fullName>
    </submittedName>
</protein>
<dbReference type="RefSeq" id="WP_035889097.1">
    <property type="nucleotide sequence ID" value="NZ_JNCF01000019.1"/>
</dbReference>
<dbReference type="STRING" id="1498499.EP47_10875"/>
<comment type="caution">
    <text evidence="5">The sequence shown here is derived from an EMBL/GenBank/DDBJ whole genome shotgun (WGS) entry which is preliminary data.</text>
</comment>
<dbReference type="Proteomes" id="UP000054422">
    <property type="component" value="Unassembled WGS sequence"/>
</dbReference>
<dbReference type="AlphaFoldDB" id="A0A0A2SUG5"/>
<dbReference type="SUPFAM" id="SSF51197">
    <property type="entry name" value="Clavaminate synthase-like"/>
    <property type="match status" value="1"/>
</dbReference>
<comment type="similarity">
    <text evidence="1">Belongs to the aspartyl/asparaginyl beta-hydroxylase family.</text>
</comment>